<reference evidence="4 5" key="1">
    <citation type="submission" date="2018-10" db="EMBL/GenBank/DDBJ databases">
        <title>Draft genome of Mycobacterium hodleri strain B.</title>
        <authorList>
            <person name="Amande T.J."/>
            <person name="Mcgenity T.J."/>
        </authorList>
    </citation>
    <scope>NUCLEOTIDE SEQUENCE [LARGE SCALE GENOMIC DNA]</scope>
    <source>
        <strain evidence="4 5">B</strain>
    </source>
</reference>
<dbReference type="EMBL" id="VIFX01000010">
    <property type="protein sequence ID" value="TQR86797.1"/>
    <property type="molecule type" value="Genomic_DNA"/>
</dbReference>
<feature type="transmembrane region" description="Helical" evidence="2">
    <location>
        <begin position="153"/>
        <end position="173"/>
    </location>
</feature>
<protein>
    <submittedName>
        <fullName evidence="4">SHOCT domain-containing protein</fullName>
    </submittedName>
</protein>
<proteinExistence type="predicted"/>
<accession>A0A544W3I4</accession>
<feature type="domain" description="SHOCT" evidence="3">
    <location>
        <begin position="214"/>
        <end position="240"/>
    </location>
</feature>
<feature type="region of interest" description="Disordered" evidence="1">
    <location>
        <begin position="186"/>
        <end position="205"/>
    </location>
</feature>
<evidence type="ECO:0000313" key="4">
    <source>
        <dbReference type="EMBL" id="TQR86797.1"/>
    </source>
</evidence>
<keyword evidence="2" id="KW-0472">Membrane</keyword>
<dbReference type="RefSeq" id="WP_142551948.1">
    <property type="nucleotide sequence ID" value="NZ_VIFX01000010.1"/>
</dbReference>
<organism evidence="4 5">
    <name type="scientific">Mycolicibacterium hodleri</name>
    <dbReference type="NCBI Taxonomy" id="49897"/>
    <lineage>
        <taxon>Bacteria</taxon>
        <taxon>Bacillati</taxon>
        <taxon>Actinomycetota</taxon>
        <taxon>Actinomycetes</taxon>
        <taxon>Mycobacteriales</taxon>
        <taxon>Mycobacteriaceae</taxon>
        <taxon>Mycolicibacterium</taxon>
    </lineage>
</organism>
<comment type="caution">
    <text evidence="4">The sequence shown here is derived from an EMBL/GenBank/DDBJ whole genome shotgun (WGS) entry which is preliminary data.</text>
</comment>
<keyword evidence="2" id="KW-0812">Transmembrane</keyword>
<gene>
    <name evidence="4" type="ORF">D8S82_10020</name>
</gene>
<dbReference type="AlphaFoldDB" id="A0A544W3I4"/>
<dbReference type="InterPro" id="IPR018649">
    <property type="entry name" value="SHOCT"/>
</dbReference>
<sequence>MKSSTAPRILTVVAVLTMIAAGIGFVVTLILNAFVFDEYDAYGEVPIPGSSSLELPAGEVTVTFHTVLVGASGNGLPVPPLNYRMTGPDGADLQLAEDYGGMTTVNNDARVRIGYVHVPAAGTYDVKLDGNVSAYLNPSLAFGHGSNYGHLPWILAAIFGFAVVDLIVVRVWAARMRRRDLTQAAWAADDNPPPPPIRAVPSYASSEDAIRVQTLESLARLRDSGALTQDEYDAEKKRVLDGR</sequence>
<evidence type="ECO:0000256" key="1">
    <source>
        <dbReference type="SAM" id="MobiDB-lite"/>
    </source>
</evidence>
<evidence type="ECO:0000256" key="2">
    <source>
        <dbReference type="SAM" id="Phobius"/>
    </source>
</evidence>
<evidence type="ECO:0000259" key="3">
    <source>
        <dbReference type="Pfam" id="PF09851"/>
    </source>
</evidence>
<keyword evidence="2" id="KW-1133">Transmembrane helix</keyword>
<feature type="transmembrane region" description="Helical" evidence="2">
    <location>
        <begin position="12"/>
        <end position="36"/>
    </location>
</feature>
<keyword evidence="5" id="KW-1185">Reference proteome</keyword>
<dbReference type="Pfam" id="PF09851">
    <property type="entry name" value="SHOCT"/>
    <property type="match status" value="1"/>
</dbReference>
<name>A0A544W3I4_9MYCO</name>
<evidence type="ECO:0000313" key="5">
    <source>
        <dbReference type="Proteomes" id="UP000315759"/>
    </source>
</evidence>
<dbReference type="Proteomes" id="UP000315759">
    <property type="component" value="Unassembled WGS sequence"/>
</dbReference>